<sequence length="390" mass="42767">MAQPKLSPADKMLAAQTSLLWDHPFFGVLNAQLEMIEVEPDHPQIDTMATDGRRLWWNPKFVEDLTVPEVVFVRAHEVMHNALEHHIRRGHRKPGRFNDACDYAINGELVACGVGKMPKIGLIDPRYTGLSAEEIYRLLDDENDGDDSSEGQGDRGGCGTTVDGCPQNDEAAKAELQAEMQTKIRQAAMVAKAAQAGKLPASLSRLIDELLAPKVDWRAVLRRFIDESMTRDFAWHKPNRRMIPHGIITPGLISDGVSHIVIAVDTSGSIDNDILKDFAAEVNGAYQEGAVDKLTVIYADASVARIDQFENGDELTINPAGGGGTAFSDTFEKITDQFPDARACIYLTDMGVYDFGDEPPMPVLWGVYGRSSKDVATLSPPFGECINISI</sequence>
<dbReference type="Pfam" id="PF13203">
    <property type="entry name" value="DUF2201_N"/>
    <property type="match status" value="1"/>
</dbReference>
<dbReference type="KEGG" id="rht:NT26_1407"/>
<dbReference type="OrthoDB" id="9761650at2"/>
<dbReference type="Proteomes" id="UP000010792">
    <property type="component" value="Chromosome"/>
</dbReference>
<protein>
    <recommendedName>
        <fullName evidence="6">Metal-dependent peptidase</fullName>
    </recommendedName>
</protein>
<feature type="domain" description="Putative metallopeptidase" evidence="3">
    <location>
        <begin position="12"/>
        <end position="251"/>
    </location>
</feature>
<evidence type="ECO:0000259" key="2">
    <source>
        <dbReference type="Pfam" id="PF09967"/>
    </source>
</evidence>
<dbReference type="InterPro" id="IPR025154">
    <property type="entry name" value="Put_metallopeptidase_dom"/>
</dbReference>
<dbReference type="PANTHER" id="PTHR38730:SF1">
    <property type="entry name" value="SLL7028 PROTEIN"/>
    <property type="match status" value="1"/>
</dbReference>
<gene>
    <name evidence="4" type="ORF">NT26_1407</name>
</gene>
<reference evidence="4 5" key="1">
    <citation type="journal article" date="2013" name="Genome Biol. Evol.">
        <title>Life in an arsenic-containing gold mine: genome and physiology of the autotrophic arsenite-oxidizing bacterium rhizobium sp. NT-26.</title>
        <authorList>
            <person name="Andres J."/>
            <person name="Arsene-Ploetze F."/>
            <person name="Barbe V."/>
            <person name="Brochier-Armanet C."/>
            <person name="Cleiss-Arnold J."/>
            <person name="Coppee J.Y."/>
            <person name="Dillies M.A."/>
            <person name="Geist"/>
            <person name="L"/>
            <person name="Joublin A."/>
            <person name="Koechler S."/>
            <person name="Lassalle F."/>
            <person name="Marchal M."/>
            <person name="Medigue C."/>
            <person name="Muller D."/>
            <person name="Nesme X."/>
            <person name="Plewniak F."/>
            <person name="Proux C."/>
            <person name="Ramirez-Bahena M.H."/>
            <person name="Schenowitz C."/>
            <person name="Sismeiro O."/>
            <person name="Vallenet D."/>
            <person name="Santini J.M."/>
            <person name="Bertin P.N."/>
        </authorList>
    </citation>
    <scope>NUCLEOTIDE SEQUENCE [LARGE SCALE GENOMIC DNA]</scope>
    <source>
        <strain evidence="4 5">NT-26</strain>
    </source>
</reference>
<proteinExistence type="predicted"/>
<dbReference type="Pfam" id="PF09967">
    <property type="entry name" value="DUF2201"/>
    <property type="match status" value="1"/>
</dbReference>
<dbReference type="RefSeq" id="WP_052638026.1">
    <property type="nucleotide sequence ID" value="NZ_FO082820.1"/>
</dbReference>
<dbReference type="PANTHER" id="PTHR38730">
    <property type="entry name" value="SLL7028 PROTEIN"/>
    <property type="match status" value="1"/>
</dbReference>
<name>L0NEA8_9HYPH</name>
<dbReference type="InterPro" id="IPR018698">
    <property type="entry name" value="VWA-like_dom"/>
</dbReference>
<dbReference type="EMBL" id="FO082820">
    <property type="protein sequence ID" value="CCF19131.1"/>
    <property type="molecule type" value="Genomic_DNA"/>
</dbReference>
<dbReference type="STRING" id="1125847.NT26_1407"/>
<evidence type="ECO:0008006" key="6">
    <source>
        <dbReference type="Google" id="ProtNLM"/>
    </source>
</evidence>
<evidence type="ECO:0000313" key="5">
    <source>
        <dbReference type="Proteomes" id="UP000010792"/>
    </source>
</evidence>
<dbReference type="AlphaFoldDB" id="L0NEA8"/>
<feature type="domain" description="VWA-like" evidence="2">
    <location>
        <begin position="260"/>
        <end position="388"/>
    </location>
</feature>
<accession>L0NEA8</accession>
<feature type="region of interest" description="Disordered" evidence="1">
    <location>
        <begin position="141"/>
        <end position="164"/>
    </location>
</feature>
<evidence type="ECO:0000313" key="4">
    <source>
        <dbReference type="EMBL" id="CCF19131.1"/>
    </source>
</evidence>
<keyword evidence="5" id="KW-1185">Reference proteome</keyword>
<organism evidence="4 5">
    <name type="scientific">Pseudorhizobium banfieldiae</name>
    <dbReference type="NCBI Taxonomy" id="1125847"/>
    <lineage>
        <taxon>Bacteria</taxon>
        <taxon>Pseudomonadati</taxon>
        <taxon>Pseudomonadota</taxon>
        <taxon>Alphaproteobacteria</taxon>
        <taxon>Hyphomicrobiales</taxon>
        <taxon>Rhizobiaceae</taxon>
        <taxon>Rhizobium/Agrobacterium group</taxon>
        <taxon>Pseudorhizobium</taxon>
    </lineage>
</organism>
<evidence type="ECO:0000259" key="3">
    <source>
        <dbReference type="Pfam" id="PF13203"/>
    </source>
</evidence>
<evidence type="ECO:0000256" key="1">
    <source>
        <dbReference type="SAM" id="MobiDB-lite"/>
    </source>
</evidence>